<accession>A0AC55DFD9</accession>
<proteinExistence type="predicted"/>
<dbReference type="RefSeq" id="XP_045150469.1">
    <property type="nucleotide sequence ID" value="XM_045294534.1"/>
</dbReference>
<evidence type="ECO:0000313" key="2">
    <source>
        <dbReference type="RefSeq" id="XP_045150469.1"/>
    </source>
</evidence>
<name>A0AC55DFD9_ECHTE</name>
<gene>
    <name evidence="2" type="primary">CROCC2</name>
</gene>
<sequence>MSSASSEPSSEAPGERPRLGLDTVIQRLEDSVLGPMASREDRVLTMSGEGKRGSPTPVPARIREIVTSSLGEEPPLPAGLPEPPASPAGAQEDYELLQEELVRLEDLLAQAGAERDELATRYHAASERLQAQMQTSEARLRRSELEHSMDLEEALGRLEASEQRSAGLAQVNSLLREQLAHMKKANDTLSGELARTAGSVLRLRDQLGLREAQRQLRREVPAPPPPAGGGATCGTTEQNITRPRSIAITGPTFEPMVAVSVTPSPGQMSLAVQAWQAHPGEAQGLLLLWRQATSLQVHLAELRASTERGLADTRADMARTARHLHTACLNLDSNLRLSARGTASTLEQRLRDKVQGLLAMQGAWDAEKAELQARFSEQTLMVEQLREQTTQREAAVCALEEEVQRLVVQADLGYPELVRSSSPEGRPWSPLHTSSPRPAGLSPPQARAPDTPNPILRAVQAAIERQQQREQGGAAPERPHPRRGCRLRASFLDGSWGALASLTLPLQELCLQLEGSQAVAAGLREQLSECRRQLRASRDLLQEQAREQARTHEDLLSELETHSREAQHLGREKAALEAEVEELQGQVDVSAGERRRLQAVNSELQKSLQLCTQQAEELVQQERRSQRELDTSHWRLEQLEGQVSALRTELVSAGEAMSSARLQQDLLMGESEGLRDALAQAKSSNADLELQVARLKAEGVEQRDSLAKVAALMEGLAQDKGTLSHLTLQLEQERDRLQERQRALEREQAQAREQLAQAEQQLERERAERRGLQQARGHLEEKQEQLEGQAAQLRHERALLQEQVDQVTCKKQALEEQLAQSLQDREAQMDTLQRALQEKAALSEEQAQLLAKQEALERHGQVTAKEASELRAERDALEGSLFEAQQLVVQLRARQEQLEEEARQAHRRRQALQVDMEQLKSSGELRETQLQWDLEQLRRHVAQLQRDSQLALESGALAHREDLAKLQEEKEAMRLTLTREKEVALCQLEQEKELVAQGAAERAALKEDIQNLRQERDQSLLQLEREMQQALSQKEAERSLLREELSEATQELQRAQWEAQGRQERAEATISTLTEELRVLQAQFADAISAHQAEAAALNTNLREVAAERSSTGREAEHLRAQLAVAQEELATLRQEWRDTQESHEEARRALSDAAREKDVLQRSNRELRATVRVAEQEKASFWLAKEEQVQKSLVLTEAGAAAREEAGELRARLREVENARVDACRGLQEMRRQVKVLEAEAERKSRELADMQAHAAQQAQRQQQEQQAALELQQKAAALEMACEGAQKEALGLQRKLAEAEAGSDAREKQLGVQLQESQVAEQKLRAEVQRAARKLRQVDSRAEVLRTRLDRASIRIQDLEQELTCAEDGRRDAKAQLDRLCSALRRGLGLRGLSPSPLAERPSSPIEGSDGSRADTGRHRASPSTQPSPPLRWPSQGPRDSGLEVLDAACVRDALRDFVQKMRDAQRERDDARCQAVSLSGRLSEAESARARAQSRAAQLQKALSEAEEGQRWAEGELSRLRVAQAQQEASLRRQEAQHQASARTAAQEKLHLQEQLDALRRTLAESRAHSQELAATGRRLEGQLAGVGRRCQEAEGALEPLRQVLRQPQRREQEVAEHRALREQTAILRAERARLRGELAGLRARLEQMEGETVKREGAAARLGAEKEQLELSLSTLHQEVDGAFRQNQQLQAQMAELEQAHAQRLRELAAKHQQDLAVEAKQLRGAQLQATQVLESQERSHQQQVVVLEQQVASLKEQLDQ</sequence>
<dbReference type="Proteomes" id="UP000694863">
    <property type="component" value="Unplaced"/>
</dbReference>
<keyword evidence="1" id="KW-1185">Reference proteome</keyword>
<organism evidence="1 2">
    <name type="scientific">Echinops telfairi</name>
    <name type="common">Lesser hedgehog tenrec</name>
    <dbReference type="NCBI Taxonomy" id="9371"/>
    <lineage>
        <taxon>Eukaryota</taxon>
        <taxon>Metazoa</taxon>
        <taxon>Chordata</taxon>
        <taxon>Craniata</taxon>
        <taxon>Vertebrata</taxon>
        <taxon>Euteleostomi</taxon>
        <taxon>Mammalia</taxon>
        <taxon>Eutheria</taxon>
        <taxon>Afrotheria</taxon>
        <taxon>Tenrecidae</taxon>
        <taxon>Tenrecinae</taxon>
        <taxon>Echinops</taxon>
    </lineage>
</organism>
<protein>
    <submittedName>
        <fullName evidence="2">Ciliary rootlet coiled-coil protein 2</fullName>
    </submittedName>
</protein>
<reference evidence="2" key="1">
    <citation type="submission" date="2025-08" db="UniProtKB">
        <authorList>
            <consortium name="RefSeq"/>
        </authorList>
    </citation>
    <scope>IDENTIFICATION</scope>
</reference>
<evidence type="ECO:0000313" key="1">
    <source>
        <dbReference type="Proteomes" id="UP000694863"/>
    </source>
</evidence>